<dbReference type="PANTHER" id="PTHR30344">
    <property type="entry name" value="6-PHOSPHOGLUCONOLACTONASE-RELATED"/>
    <property type="match status" value="1"/>
</dbReference>
<dbReference type="InterPro" id="IPR011048">
    <property type="entry name" value="Haem_d1_sf"/>
</dbReference>
<evidence type="ECO:0000256" key="1">
    <source>
        <dbReference type="ARBA" id="ARBA00005564"/>
    </source>
</evidence>
<dbReference type="RefSeq" id="WP_188928831.1">
    <property type="nucleotide sequence ID" value="NZ_BMJC01000001.1"/>
</dbReference>
<dbReference type="Proteomes" id="UP000607559">
    <property type="component" value="Unassembled WGS sequence"/>
</dbReference>
<dbReference type="GO" id="GO:0017057">
    <property type="term" value="F:6-phosphogluconolactonase activity"/>
    <property type="evidence" value="ECO:0007669"/>
    <property type="project" value="TreeGrafter"/>
</dbReference>
<dbReference type="InterPro" id="IPR019405">
    <property type="entry name" value="Lactonase_7-beta_prop"/>
</dbReference>
<evidence type="ECO:0000256" key="2">
    <source>
        <dbReference type="ARBA" id="ARBA00022526"/>
    </source>
</evidence>
<comment type="similarity">
    <text evidence="1">Belongs to the cycloisomerase 2 family.</text>
</comment>
<reference evidence="3" key="1">
    <citation type="journal article" date="2014" name="Int. J. Syst. Evol. Microbiol.">
        <title>Complete genome sequence of Corynebacterium casei LMG S-19264T (=DSM 44701T), isolated from a smear-ripened cheese.</title>
        <authorList>
            <consortium name="US DOE Joint Genome Institute (JGI-PGF)"/>
            <person name="Walter F."/>
            <person name="Albersmeier A."/>
            <person name="Kalinowski J."/>
            <person name="Ruckert C."/>
        </authorList>
    </citation>
    <scope>NUCLEOTIDE SEQUENCE</scope>
    <source>
        <strain evidence="3">CGMCC 1.15448</strain>
    </source>
</reference>
<keyword evidence="2" id="KW-0119">Carbohydrate metabolism</keyword>
<protein>
    <submittedName>
        <fullName evidence="3">3-carboxymuconate cyclase</fullName>
    </submittedName>
</protein>
<reference evidence="3" key="2">
    <citation type="submission" date="2020-09" db="EMBL/GenBank/DDBJ databases">
        <authorList>
            <person name="Sun Q."/>
            <person name="Zhou Y."/>
        </authorList>
    </citation>
    <scope>NUCLEOTIDE SEQUENCE</scope>
    <source>
        <strain evidence="3">CGMCC 1.15448</strain>
    </source>
</reference>
<gene>
    <name evidence="3" type="ORF">GCM10011511_08260</name>
</gene>
<sequence length="377" mass="40133">MRFLLSIALLLLSLTGFSQQYYLFVGTYTDGPSAEGSKGIYVYTFDAATGDLKPVSTIATQNPSYLTIAPGGKFVYAVGETHGATPGSVSAFSFDKTTGKLTFIDKQLSGGADPCYVTVDAHRKWAMVANYSGGNFSALPIAADGSLQPATETIQHTGAGGNKNRQDKAHVHSTILSPDEKYLVVCDLGMDNLSVLHFNPAATKQPLTNATDSVVTLQPGVGPRHSAFVPGKPYAYVIDELTGTVDAFHYSNGKFTPIQHISSLPDGFKGDIGSADIHVSPNGKFLYASNRGDANSIVIYAIDATTGKLTVKGFQSTMGKTPRNFMIDPTGHWLLAANQNGKNVVIFKIDQQTGMLTPTGKQLEIPAPVCLKMTPVK</sequence>
<dbReference type="InterPro" id="IPR015943">
    <property type="entry name" value="WD40/YVTN_repeat-like_dom_sf"/>
</dbReference>
<evidence type="ECO:0000313" key="4">
    <source>
        <dbReference type="Proteomes" id="UP000607559"/>
    </source>
</evidence>
<organism evidence="3 4">
    <name type="scientific">Puia dinghuensis</name>
    <dbReference type="NCBI Taxonomy" id="1792502"/>
    <lineage>
        <taxon>Bacteria</taxon>
        <taxon>Pseudomonadati</taxon>
        <taxon>Bacteroidota</taxon>
        <taxon>Chitinophagia</taxon>
        <taxon>Chitinophagales</taxon>
        <taxon>Chitinophagaceae</taxon>
        <taxon>Puia</taxon>
    </lineage>
</organism>
<name>A0A8J2U9D3_9BACT</name>
<dbReference type="EMBL" id="BMJC01000001">
    <property type="protein sequence ID" value="GGA87427.1"/>
    <property type="molecule type" value="Genomic_DNA"/>
</dbReference>
<dbReference type="SUPFAM" id="SSF51004">
    <property type="entry name" value="C-terminal (heme d1) domain of cytochrome cd1-nitrite reductase"/>
    <property type="match status" value="1"/>
</dbReference>
<proteinExistence type="inferred from homology"/>
<dbReference type="FunFam" id="2.130.10.10:FF:000306">
    <property type="entry name" value="3-carboxymuconate cyclase"/>
    <property type="match status" value="1"/>
</dbReference>
<dbReference type="Gene3D" id="2.130.10.10">
    <property type="entry name" value="YVTN repeat-like/Quinoprotein amine dehydrogenase"/>
    <property type="match status" value="1"/>
</dbReference>
<accession>A0A8J2U9D3</accession>
<dbReference type="GO" id="GO:0005829">
    <property type="term" value="C:cytosol"/>
    <property type="evidence" value="ECO:0007669"/>
    <property type="project" value="TreeGrafter"/>
</dbReference>
<dbReference type="Pfam" id="PF10282">
    <property type="entry name" value="Lactonase"/>
    <property type="match status" value="1"/>
</dbReference>
<dbReference type="GO" id="GO:0006006">
    <property type="term" value="P:glucose metabolic process"/>
    <property type="evidence" value="ECO:0007669"/>
    <property type="project" value="UniProtKB-KW"/>
</dbReference>
<dbReference type="InterPro" id="IPR050282">
    <property type="entry name" value="Cycloisomerase_2"/>
</dbReference>
<dbReference type="AlphaFoldDB" id="A0A8J2U9D3"/>
<keyword evidence="4" id="KW-1185">Reference proteome</keyword>
<keyword evidence="2" id="KW-0313">Glucose metabolism</keyword>
<evidence type="ECO:0000313" key="3">
    <source>
        <dbReference type="EMBL" id="GGA87427.1"/>
    </source>
</evidence>
<comment type="caution">
    <text evidence="3">The sequence shown here is derived from an EMBL/GenBank/DDBJ whole genome shotgun (WGS) entry which is preliminary data.</text>
</comment>
<dbReference type="PANTHER" id="PTHR30344:SF1">
    <property type="entry name" value="6-PHOSPHOGLUCONOLACTONASE"/>
    <property type="match status" value="1"/>
</dbReference>